<dbReference type="AlphaFoldDB" id="A0A9P7F8C7"/>
<comment type="caution">
    <text evidence="2">The sequence shown here is derived from an EMBL/GenBank/DDBJ whole genome shotgun (WGS) entry which is preliminary data.</text>
</comment>
<dbReference type="OrthoDB" id="3270336at2759"/>
<evidence type="ECO:0000256" key="1">
    <source>
        <dbReference type="SAM" id="MobiDB-lite"/>
    </source>
</evidence>
<evidence type="ECO:0000313" key="3">
    <source>
        <dbReference type="Proteomes" id="UP000823399"/>
    </source>
</evidence>
<reference evidence="2" key="1">
    <citation type="journal article" date="2020" name="New Phytol.">
        <title>Comparative genomics reveals dynamic genome evolution in host specialist ectomycorrhizal fungi.</title>
        <authorList>
            <person name="Lofgren L.A."/>
            <person name="Nguyen N.H."/>
            <person name="Vilgalys R."/>
            <person name="Ruytinx J."/>
            <person name="Liao H.L."/>
            <person name="Branco S."/>
            <person name="Kuo A."/>
            <person name="LaButti K."/>
            <person name="Lipzen A."/>
            <person name="Andreopoulos W."/>
            <person name="Pangilinan J."/>
            <person name="Riley R."/>
            <person name="Hundley H."/>
            <person name="Na H."/>
            <person name="Barry K."/>
            <person name="Grigoriev I.V."/>
            <person name="Stajich J.E."/>
            <person name="Kennedy P.G."/>
        </authorList>
    </citation>
    <scope>NUCLEOTIDE SEQUENCE</scope>
    <source>
        <strain evidence="2">FC423</strain>
    </source>
</reference>
<dbReference type="GeneID" id="64695834"/>
<name>A0A9P7F8C7_9AGAM</name>
<protein>
    <submittedName>
        <fullName evidence="2">Uncharacterized protein</fullName>
    </submittedName>
</protein>
<accession>A0A9P7F8C7</accession>
<dbReference type="RefSeq" id="XP_041294074.1">
    <property type="nucleotide sequence ID" value="XM_041433575.1"/>
</dbReference>
<gene>
    <name evidence="2" type="ORF">F5147DRAFT_652005</name>
</gene>
<keyword evidence="3" id="KW-1185">Reference proteome</keyword>
<dbReference type="EMBL" id="JABBWM010000021">
    <property type="protein sequence ID" value="KAG2110396.1"/>
    <property type="molecule type" value="Genomic_DNA"/>
</dbReference>
<evidence type="ECO:0000313" key="2">
    <source>
        <dbReference type="EMBL" id="KAG2110396.1"/>
    </source>
</evidence>
<feature type="compositionally biased region" description="Basic and acidic residues" evidence="1">
    <location>
        <begin position="170"/>
        <end position="184"/>
    </location>
</feature>
<organism evidence="2 3">
    <name type="scientific">Suillus discolor</name>
    <dbReference type="NCBI Taxonomy" id="1912936"/>
    <lineage>
        <taxon>Eukaryota</taxon>
        <taxon>Fungi</taxon>
        <taxon>Dikarya</taxon>
        <taxon>Basidiomycota</taxon>
        <taxon>Agaricomycotina</taxon>
        <taxon>Agaricomycetes</taxon>
        <taxon>Agaricomycetidae</taxon>
        <taxon>Boletales</taxon>
        <taxon>Suillineae</taxon>
        <taxon>Suillaceae</taxon>
        <taxon>Suillus</taxon>
    </lineage>
</organism>
<proteinExistence type="predicted"/>
<feature type="region of interest" description="Disordered" evidence="1">
    <location>
        <begin position="170"/>
        <end position="194"/>
    </location>
</feature>
<sequence length="208" mass="22830">MSSTQPSSAIPRRPNLLAIQGGPSLPAPLPPTPPSCSFPKDRNYFYLKEVDWILFSAMQTVAATPNDLELKYTGPLFQRLTTIQIVGSGTSHTVCWTKSQLEMAGRHTTPLLTPCTKGRTDSKGLGFSSMKSKGLPDEHGKLQKDHPAECEKLLEECGKVPEELLEITMRKVPEELPETRRNGGAEEQSSGLGNSSLGLRWILTKLED</sequence>
<dbReference type="Proteomes" id="UP000823399">
    <property type="component" value="Unassembled WGS sequence"/>
</dbReference>